<dbReference type="Proteomes" id="UP001595528">
    <property type="component" value="Unassembled WGS sequence"/>
</dbReference>
<sequence length="683" mass="74947">MRTGRTTATNQGIRRRDFLAGMGAAAGLAGAGFPFLSKLAVAPAAAAEAAPAGAAIARVGIHPAIGISRVGGSDKWFYAPELPGIPARPEGGFKDGTALIKKQVQRFRIYAFDAEDRVIGELTAADAKIDWRVHVANTKAAWYGFYNPLDNAEHAPGLPGKMRNQYFHRQTQRERMLVIDPGPVGIGGTSVNWEGGSRAHAMVGRFWAEIDVALGELRTDDAGRLLVVPANGVSDSPRGAPITSFADNDGWYDDWCDGPVDATVTLPDGRVLQADGAWIACVGPNFAPEIPPISTLYDVIDSLNWEQGWTAAPTPPLSFRRDIYPAFRRLALMEWVSAAANLRKGWLNVGDFSDPAYLARLADPGAGNRTFRQDVFAKFRNPYNMSDTAAREEHLKLPMMPGDGVDHNGSPLQWFQFPKLQYERLRLWADGAFVDDFEDAALDAVQRLEDLPAAQQPAALTEAALEPCSGGAFHPGVELSYYLRLAPLYARHTNPAAKPFRIARGNRPSLVQDVGRVLDFRAATTGGPGGVPPIGPQMPGDLTRWMGLPWQPDAFSCQRVAMQDDFPVPVWWPALLPVDVLPEDFYAQLMRTDLSAGERVKFYENRVWWARGVPGIGYHANASYWDGIERMITIWQQMGFVVKRPGPTDPGRPDAIPQDLYVETGRGQVETRFDWTPEHGQLP</sequence>
<keyword evidence="4" id="KW-1185">Reference proteome</keyword>
<dbReference type="NCBIfam" id="NF038173">
    <property type="entry name" value="Gly_ox_CTQ_GoxA"/>
    <property type="match status" value="1"/>
</dbReference>
<dbReference type="CDD" id="cd14731">
    <property type="entry name" value="LodA_like_1"/>
    <property type="match status" value="1"/>
</dbReference>
<protein>
    <submittedName>
        <fullName evidence="3">CTQ-dependent glycine oxidase GoxA</fullName>
    </submittedName>
</protein>
<reference evidence="4" key="1">
    <citation type="journal article" date="2019" name="Int. J. Syst. Evol. Microbiol.">
        <title>The Global Catalogue of Microorganisms (GCM) 10K type strain sequencing project: providing services to taxonomists for standard genome sequencing and annotation.</title>
        <authorList>
            <consortium name="The Broad Institute Genomics Platform"/>
            <consortium name="The Broad Institute Genome Sequencing Center for Infectious Disease"/>
            <person name="Wu L."/>
            <person name="Ma J."/>
        </authorList>
    </citation>
    <scope>NUCLEOTIDE SEQUENCE [LARGE SCALE GENOMIC DNA]</scope>
    <source>
        <strain evidence="4">KCTC 42964</strain>
    </source>
</reference>
<dbReference type="Pfam" id="PF18417">
    <property type="entry name" value="LodA_C"/>
    <property type="match status" value="1"/>
</dbReference>
<evidence type="ECO:0000259" key="1">
    <source>
        <dbReference type="Pfam" id="PF17990"/>
    </source>
</evidence>
<name>A0ABV7L4N6_9PROT</name>
<dbReference type="RefSeq" id="WP_379903807.1">
    <property type="nucleotide sequence ID" value="NZ_JBHRTR010000034.1"/>
</dbReference>
<organism evidence="3 4">
    <name type="scientific">Marinibaculum pumilum</name>
    <dbReference type="NCBI Taxonomy" id="1766165"/>
    <lineage>
        <taxon>Bacteria</taxon>
        <taxon>Pseudomonadati</taxon>
        <taxon>Pseudomonadota</taxon>
        <taxon>Alphaproteobacteria</taxon>
        <taxon>Rhodospirillales</taxon>
        <taxon>Rhodospirillaceae</taxon>
        <taxon>Marinibaculum</taxon>
    </lineage>
</organism>
<evidence type="ECO:0000313" key="3">
    <source>
        <dbReference type="EMBL" id="MFC3229519.1"/>
    </source>
</evidence>
<comment type="caution">
    <text evidence="3">The sequence shown here is derived from an EMBL/GenBank/DDBJ whole genome shotgun (WGS) entry which is preliminary data.</text>
</comment>
<feature type="domain" description="L-lysine epsilon oxidase C-terminal" evidence="2">
    <location>
        <begin position="410"/>
        <end position="562"/>
    </location>
</feature>
<dbReference type="InterPro" id="IPR006311">
    <property type="entry name" value="TAT_signal"/>
</dbReference>
<dbReference type="PROSITE" id="PS51318">
    <property type="entry name" value="TAT"/>
    <property type="match status" value="1"/>
</dbReference>
<dbReference type="InterPro" id="IPR033798">
    <property type="entry name" value="LodA-like"/>
</dbReference>
<dbReference type="InterPro" id="IPR041173">
    <property type="entry name" value="LodA_C"/>
</dbReference>
<gene>
    <name evidence="3" type="primary">goxA</name>
    <name evidence="3" type="ORF">ACFOGJ_19885</name>
</gene>
<proteinExistence type="predicted"/>
<dbReference type="InterPro" id="IPR041168">
    <property type="entry name" value="LodA_N"/>
</dbReference>
<dbReference type="Pfam" id="PF17990">
    <property type="entry name" value="LodA_N"/>
    <property type="match status" value="1"/>
</dbReference>
<evidence type="ECO:0000313" key="4">
    <source>
        <dbReference type="Proteomes" id="UP001595528"/>
    </source>
</evidence>
<feature type="domain" description="L-Lysine epsilon oxidase N-terminal" evidence="1">
    <location>
        <begin position="62"/>
        <end position="281"/>
    </location>
</feature>
<dbReference type="EMBL" id="JBHRTR010000034">
    <property type="protein sequence ID" value="MFC3229519.1"/>
    <property type="molecule type" value="Genomic_DNA"/>
</dbReference>
<evidence type="ECO:0000259" key="2">
    <source>
        <dbReference type="Pfam" id="PF18417"/>
    </source>
</evidence>
<accession>A0ABV7L4N6</accession>